<accession>A0A2M7DLE5</accession>
<proteinExistence type="predicted"/>
<name>A0A2M7DLE5_9BACT</name>
<dbReference type="GO" id="GO:0006313">
    <property type="term" value="P:DNA transposition"/>
    <property type="evidence" value="ECO:0007669"/>
    <property type="project" value="InterPro"/>
</dbReference>
<evidence type="ECO:0000313" key="3">
    <source>
        <dbReference type="Proteomes" id="UP000228896"/>
    </source>
</evidence>
<dbReference type="InterPro" id="IPR036515">
    <property type="entry name" value="Transposase_17_sf"/>
</dbReference>
<dbReference type="InterPro" id="IPR002686">
    <property type="entry name" value="Transposase_17"/>
</dbReference>
<sequence>MTDHIIKRHNKTVILYHLICPTKYRKKVFTEEVEKTLKEVFGQSGAAYFFSGFFIINKYLKPLK</sequence>
<feature type="domain" description="Transposase IS200-like" evidence="1">
    <location>
        <begin position="13"/>
        <end position="43"/>
    </location>
</feature>
<evidence type="ECO:0000313" key="2">
    <source>
        <dbReference type="EMBL" id="PIV50605.1"/>
    </source>
</evidence>
<dbReference type="GO" id="GO:0003677">
    <property type="term" value="F:DNA binding"/>
    <property type="evidence" value="ECO:0007669"/>
    <property type="project" value="InterPro"/>
</dbReference>
<dbReference type="EMBL" id="PETS01000117">
    <property type="protein sequence ID" value="PIV50605.1"/>
    <property type="molecule type" value="Genomic_DNA"/>
</dbReference>
<gene>
    <name evidence="2" type="ORF">COS18_04550</name>
</gene>
<dbReference type="SUPFAM" id="SSF143422">
    <property type="entry name" value="Transposase IS200-like"/>
    <property type="match status" value="1"/>
</dbReference>
<dbReference type="Proteomes" id="UP000228896">
    <property type="component" value="Unassembled WGS sequence"/>
</dbReference>
<reference evidence="3" key="1">
    <citation type="submission" date="2017-09" db="EMBL/GenBank/DDBJ databases">
        <title>Depth-based differentiation of microbial function through sediment-hosted aquifers and enrichment of novel symbionts in the deep terrestrial subsurface.</title>
        <authorList>
            <person name="Probst A.J."/>
            <person name="Ladd B."/>
            <person name="Jarett J.K."/>
            <person name="Geller-Mcgrath D.E."/>
            <person name="Sieber C.M.K."/>
            <person name="Emerson J.B."/>
            <person name="Anantharaman K."/>
            <person name="Thomas B.C."/>
            <person name="Malmstrom R."/>
            <person name="Stieglmeier M."/>
            <person name="Klingl A."/>
            <person name="Woyke T."/>
            <person name="Ryan C.M."/>
            <person name="Banfield J.F."/>
        </authorList>
    </citation>
    <scope>NUCLEOTIDE SEQUENCE [LARGE SCALE GENOMIC DNA]</scope>
</reference>
<dbReference type="GO" id="GO:0004803">
    <property type="term" value="F:transposase activity"/>
    <property type="evidence" value="ECO:0007669"/>
    <property type="project" value="InterPro"/>
</dbReference>
<dbReference type="AlphaFoldDB" id="A0A2M7DLE5"/>
<evidence type="ECO:0000259" key="1">
    <source>
        <dbReference type="Pfam" id="PF01797"/>
    </source>
</evidence>
<organism evidence="2 3">
    <name type="scientific">Candidatus Falkowbacteria bacterium CG02_land_8_20_14_3_00_36_14</name>
    <dbReference type="NCBI Taxonomy" id="1974560"/>
    <lineage>
        <taxon>Bacteria</taxon>
        <taxon>Candidatus Falkowiibacteriota</taxon>
    </lineage>
</organism>
<protein>
    <recommendedName>
        <fullName evidence="1">Transposase IS200-like domain-containing protein</fullName>
    </recommendedName>
</protein>
<comment type="caution">
    <text evidence="2">The sequence shown here is derived from an EMBL/GenBank/DDBJ whole genome shotgun (WGS) entry which is preliminary data.</text>
</comment>
<dbReference type="Gene3D" id="3.30.70.1290">
    <property type="entry name" value="Transposase IS200-like"/>
    <property type="match status" value="1"/>
</dbReference>
<dbReference type="Pfam" id="PF01797">
    <property type="entry name" value="Y1_Tnp"/>
    <property type="match status" value="1"/>
</dbReference>